<evidence type="ECO:0000313" key="2">
    <source>
        <dbReference type="EMBL" id="KAG7532212.1"/>
    </source>
</evidence>
<gene>
    <name evidence="2" type="ORF">FFLO_03761</name>
</gene>
<dbReference type="EMBL" id="JABELV010000071">
    <property type="protein sequence ID" value="KAG7532212.1"/>
    <property type="molecule type" value="Genomic_DNA"/>
</dbReference>
<feature type="compositionally biased region" description="Basic residues" evidence="1">
    <location>
        <begin position="133"/>
        <end position="151"/>
    </location>
</feature>
<dbReference type="Proteomes" id="UP000812966">
    <property type="component" value="Unassembled WGS sequence"/>
</dbReference>
<feature type="compositionally biased region" description="Low complexity" evidence="1">
    <location>
        <begin position="82"/>
        <end position="94"/>
    </location>
</feature>
<reference evidence="2" key="1">
    <citation type="submission" date="2020-04" db="EMBL/GenBank/DDBJ databases">
        <title>Analysis of mating type loci in Filobasidium floriforme.</title>
        <authorList>
            <person name="Nowrousian M."/>
        </authorList>
    </citation>
    <scope>NUCLEOTIDE SEQUENCE</scope>
    <source>
        <strain evidence="2">CBS 6242</strain>
    </source>
</reference>
<comment type="caution">
    <text evidence="2">The sequence shown here is derived from an EMBL/GenBank/DDBJ whole genome shotgun (WGS) entry which is preliminary data.</text>
</comment>
<sequence>MANGSSRQQTTGLDLEGIEGHGLRIANGSREGQRNKRRVSAVWFGSKRRDELVDNRERYKGCSLNARASSTGPSHSDLAINSPTPHTHSTRTSPNRLPNHNQPCLKLLPAPSPTSTPNPTSDRKARPHLLLPNKRRLPVRRPRKDRARPQRHKDGLWKTSKPSCSPSWLRPNRTLRLSPGTSFLLGTLISSPLYRSTASGGWSYNMARRWVTLTFFRF</sequence>
<proteinExistence type="predicted"/>
<protein>
    <submittedName>
        <fullName evidence="2">Uncharacterized protein</fullName>
    </submittedName>
</protein>
<accession>A0A8K0JM83</accession>
<feature type="region of interest" description="Disordered" evidence="1">
    <location>
        <begin position="64"/>
        <end position="165"/>
    </location>
</feature>
<dbReference type="AlphaFoldDB" id="A0A8K0JM83"/>
<evidence type="ECO:0000313" key="3">
    <source>
        <dbReference type="Proteomes" id="UP000812966"/>
    </source>
</evidence>
<keyword evidence="3" id="KW-1185">Reference proteome</keyword>
<name>A0A8K0JM83_9TREE</name>
<organism evidence="2 3">
    <name type="scientific">Filobasidium floriforme</name>
    <dbReference type="NCBI Taxonomy" id="5210"/>
    <lineage>
        <taxon>Eukaryota</taxon>
        <taxon>Fungi</taxon>
        <taxon>Dikarya</taxon>
        <taxon>Basidiomycota</taxon>
        <taxon>Agaricomycotina</taxon>
        <taxon>Tremellomycetes</taxon>
        <taxon>Filobasidiales</taxon>
        <taxon>Filobasidiaceae</taxon>
        <taxon>Filobasidium</taxon>
    </lineage>
</organism>
<evidence type="ECO:0000256" key="1">
    <source>
        <dbReference type="SAM" id="MobiDB-lite"/>
    </source>
</evidence>